<evidence type="ECO:0000313" key="2">
    <source>
        <dbReference type="EMBL" id="BDX06175.1"/>
    </source>
</evidence>
<dbReference type="EMBL" id="AP027272">
    <property type="protein sequence ID" value="BDX06175.1"/>
    <property type="molecule type" value="Genomic_DNA"/>
</dbReference>
<reference evidence="2" key="1">
    <citation type="submission" date="2023-01" db="EMBL/GenBank/DDBJ databases">
        <title>Complete genome sequence of Planctobacterium marinum strain Dej080120_11.</title>
        <authorList>
            <person name="Ueki S."/>
            <person name="Maruyama F."/>
        </authorList>
    </citation>
    <scope>NUCLEOTIDE SEQUENCE</scope>
    <source>
        <strain evidence="2">Dej080120_11</strain>
    </source>
</reference>
<gene>
    <name evidence="2" type="ORF">MACH26_16960</name>
</gene>
<dbReference type="Proteomes" id="UP001333710">
    <property type="component" value="Chromosome"/>
</dbReference>
<feature type="compositionally biased region" description="Polar residues" evidence="1">
    <location>
        <begin position="152"/>
        <end position="170"/>
    </location>
</feature>
<organism evidence="2 3">
    <name type="scientific">Planctobacterium marinum</name>
    <dbReference type="NCBI Taxonomy" id="1631968"/>
    <lineage>
        <taxon>Bacteria</taxon>
        <taxon>Pseudomonadati</taxon>
        <taxon>Pseudomonadota</taxon>
        <taxon>Gammaproteobacteria</taxon>
        <taxon>Alteromonadales</taxon>
        <taxon>Alteromonadaceae</taxon>
        <taxon>Planctobacterium</taxon>
    </lineage>
</organism>
<keyword evidence="3" id="KW-1185">Reference proteome</keyword>
<feature type="region of interest" description="Disordered" evidence="1">
    <location>
        <begin position="140"/>
        <end position="170"/>
    </location>
</feature>
<feature type="region of interest" description="Disordered" evidence="1">
    <location>
        <begin position="1"/>
        <end position="66"/>
    </location>
</feature>
<accession>A0AA48HX26</accession>
<feature type="compositionally biased region" description="Low complexity" evidence="1">
    <location>
        <begin position="21"/>
        <end position="31"/>
    </location>
</feature>
<dbReference type="KEGG" id="pmaw:MACH26_16960"/>
<dbReference type="AlphaFoldDB" id="A0AA48HX26"/>
<sequence length="170" mass="18708">MIVSQADYERWQNMSAARNGSQSQSTESSSEPGIGGLNGSSSRQTAAATIPSDAEDSANLAAEEQPKSFLEEAFERLTLARLGIDQEKMDELKEEIEKTETAIDALSEQKPHTPAQKEELNVLKDKLEQLKEALEELVKEANERASKEDATGTKSNENSIKQYQSIFSLS</sequence>
<feature type="compositionally biased region" description="Basic and acidic residues" evidence="1">
    <location>
        <begin position="140"/>
        <end position="151"/>
    </location>
</feature>
<dbReference type="RefSeq" id="WP_338292207.1">
    <property type="nucleotide sequence ID" value="NZ_AP027272.1"/>
</dbReference>
<protein>
    <submittedName>
        <fullName evidence="2">Uncharacterized protein</fullName>
    </submittedName>
</protein>
<name>A0AA48HX26_9ALTE</name>
<proteinExistence type="predicted"/>
<evidence type="ECO:0000313" key="3">
    <source>
        <dbReference type="Proteomes" id="UP001333710"/>
    </source>
</evidence>
<evidence type="ECO:0000256" key="1">
    <source>
        <dbReference type="SAM" id="MobiDB-lite"/>
    </source>
</evidence>